<evidence type="ECO:0000313" key="2">
    <source>
        <dbReference type="EnsemblMetazoa" id="XP_029347677.1"/>
    </source>
</evidence>
<dbReference type="Proteomes" id="UP000007819">
    <property type="component" value="Chromosome A3"/>
</dbReference>
<protein>
    <submittedName>
        <fullName evidence="2">Uncharacterized protein</fullName>
    </submittedName>
</protein>
<dbReference type="KEGG" id="api:115034509"/>
<keyword evidence="1" id="KW-1133">Transmembrane helix</keyword>
<keyword evidence="1" id="KW-0812">Transmembrane</keyword>
<reference evidence="3" key="1">
    <citation type="submission" date="2010-06" db="EMBL/GenBank/DDBJ databases">
        <authorList>
            <person name="Jiang H."/>
            <person name="Abraham K."/>
            <person name="Ali S."/>
            <person name="Alsbrooks S.L."/>
            <person name="Anim B.N."/>
            <person name="Anosike U.S."/>
            <person name="Attaway T."/>
            <person name="Bandaranaike D.P."/>
            <person name="Battles P.K."/>
            <person name="Bell S.N."/>
            <person name="Bell A.V."/>
            <person name="Beltran B."/>
            <person name="Bickham C."/>
            <person name="Bustamante Y."/>
            <person name="Caleb T."/>
            <person name="Canada A."/>
            <person name="Cardenas V."/>
            <person name="Carter K."/>
            <person name="Chacko J."/>
            <person name="Chandrabose M.N."/>
            <person name="Chavez D."/>
            <person name="Chavez A."/>
            <person name="Chen L."/>
            <person name="Chu H.-S."/>
            <person name="Claassen K.J."/>
            <person name="Cockrell R."/>
            <person name="Collins M."/>
            <person name="Cooper J.A."/>
            <person name="Cree A."/>
            <person name="Curry S.M."/>
            <person name="Da Y."/>
            <person name="Dao M.D."/>
            <person name="Das B."/>
            <person name="Davila M.-L."/>
            <person name="Davy-Carroll L."/>
            <person name="Denson S."/>
            <person name="Dinh H."/>
            <person name="Ebong V.E."/>
            <person name="Edwards J.R."/>
            <person name="Egan A."/>
            <person name="El-Daye J."/>
            <person name="Escobedo L."/>
            <person name="Fernandez S."/>
            <person name="Fernando P.R."/>
            <person name="Flagg N."/>
            <person name="Forbes L.D."/>
            <person name="Fowler R.G."/>
            <person name="Fu Q."/>
            <person name="Gabisi R.A."/>
            <person name="Ganer J."/>
            <person name="Garbino Pronczuk A."/>
            <person name="Garcia R.M."/>
            <person name="Garner T."/>
            <person name="Garrett T.E."/>
            <person name="Gonzalez D.A."/>
            <person name="Hamid H."/>
            <person name="Hawkins E.S."/>
            <person name="Hirani K."/>
            <person name="Hogues M.E."/>
            <person name="Hollins B."/>
            <person name="Hsiao C.-H."/>
            <person name="Jabil R."/>
            <person name="James M.L."/>
            <person name="Jhangiani S.N."/>
            <person name="Johnson B."/>
            <person name="Johnson Q."/>
            <person name="Joshi V."/>
            <person name="Kalu J.B."/>
            <person name="Kam C."/>
            <person name="Kashfia A."/>
            <person name="Keebler J."/>
            <person name="Kisamo H."/>
            <person name="Kovar C.L."/>
            <person name="Lago L.A."/>
            <person name="Lai C.-Y."/>
            <person name="Laidlaw J."/>
            <person name="Lara F."/>
            <person name="Le T.-K."/>
            <person name="Lee S.L."/>
            <person name="Legall F.H."/>
            <person name="Lemon S.J."/>
            <person name="Lewis L.R."/>
            <person name="Li B."/>
            <person name="Liu Y."/>
            <person name="Liu Y.-S."/>
            <person name="Lopez J."/>
            <person name="Lozado R.J."/>
            <person name="Lu J."/>
            <person name="Madu R.C."/>
            <person name="Maheshwari M."/>
            <person name="Maheshwari R."/>
            <person name="Malloy K."/>
            <person name="Martinez E."/>
            <person name="Mathew T."/>
            <person name="Mercado I.C."/>
            <person name="Mercado C."/>
            <person name="Meyer B."/>
            <person name="Montgomery K."/>
            <person name="Morgan M.B."/>
            <person name="Munidasa M."/>
            <person name="Nazareth L.V."/>
            <person name="Nelson J."/>
            <person name="Ng B.M."/>
            <person name="Nguyen N.B."/>
            <person name="Nguyen P.Q."/>
            <person name="Nguyen T."/>
            <person name="Obregon M."/>
            <person name="Okwuonu G.O."/>
            <person name="Onwere C.G."/>
            <person name="Orozco G."/>
            <person name="Parra A."/>
            <person name="Patel S."/>
            <person name="Patil S."/>
            <person name="Perez A."/>
            <person name="Perez Y."/>
            <person name="Pham C."/>
            <person name="Primus E.L."/>
            <person name="Pu L.-L."/>
            <person name="Puazo M."/>
            <person name="Qin X."/>
            <person name="Quiroz J.B."/>
            <person name="Reese J."/>
            <person name="Richards S."/>
            <person name="Rives C.M."/>
            <person name="Robberts R."/>
            <person name="Ruiz S.J."/>
            <person name="Ruiz M.J."/>
            <person name="Santibanez J."/>
            <person name="Schneider B.W."/>
            <person name="Sisson I."/>
            <person name="Smith M."/>
            <person name="Sodergren E."/>
            <person name="Song X.-Z."/>
            <person name="Song B.B."/>
            <person name="Summersgill H."/>
            <person name="Thelus R."/>
            <person name="Thornton R.D."/>
            <person name="Trejos Z.Y."/>
            <person name="Usmani K."/>
            <person name="Vattathil S."/>
            <person name="Villasana D."/>
            <person name="Walker D.L."/>
            <person name="Wang S."/>
            <person name="Wang K."/>
            <person name="White C.S."/>
            <person name="Williams A.C."/>
            <person name="Williamson J."/>
            <person name="Wilson K."/>
            <person name="Woghiren I.O."/>
            <person name="Woodworth J.R."/>
            <person name="Worley K.C."/>
            <person name="Wright R.A."/>
            <person name="Wu W."/>
            <person name="Young L."/>
            <person name="Zhang L."/>
            <person name="Zhang J."/>
            <person name="Zhu Y."/>
            <person name="Muzny D.M."/>
            <person name="Weinstock G."/>
            <person name="Gibbs R.A."/>
        </authorList>
    </citation>
    <scope>NUCLEOTIDE SEQUENCE [LARGE SCALE GENOMIC DNA]</scope>
    <source>
        <strain evidence="3">LSR1</strain>
    </source>
</reference>
<organism evidence="2 3">
    <name type="scientific">Acyrthosiphon pisum</name>
    <name type="common">Pea aphid</name>
    <dbReference type="NCBI Taxonomy" id="7029"/>
    <lineage>
        <taxon>Eukaryota</taxon>
        <taxon>Metazoa</taxon>
        <taxon>Ecdysozoa</taxon>
        <taxon>Arthropoda</taxon>
        <taxon>Hexapoda</taxon>
        <taxon>Insecta</taxon>
        <taxon>Pterygota</taxon>
        <taxon>Neoptera</taxon>
        <taxon>Paraneoptera</taxon>
        <taxon>Hemiptera</taxon>
        <taxon>Sternorrhyncha</taxon>
        <taxon>Aphidomorpha</taxon>
        <taxon>Aphidoidea</taxon>
        <taxon>Aphididae</taxon>
        <taxon>Macrosiphini</taxon>
        <taxon>Acyrthosiphon</taxon>
    </lineage>
</organism>
<evidence type="ECO:0000313" key="3">
    <source>
        <dbReference type="Proteomes" id="UP000007819"/>
    </source>
</evidence>
<dbReference type="GeneID" id="115034509"/>
<dbReference type="RefSeq" id="XP_029347677.1">
    <property type="nucleotide sequence ID" value="XM_029491817.1"/>
</dbReference>
<dbReference type="AlphaFoldDB" id="A0A8R2NTB3"/>
<keyword evidence="3" id="KW-1185">Reference proteome</keyword>
<reference evidence="2" key="2">
    <citation type="submission" date="2022-06" db="UniProtKB">
        <authorList>
            <consortium name="EnsemblMetazoa"/>
        </authorList>
    </citation>
    <scope>IDENTIFICATION</scope>
</reference>
<accession>A0A8R2NTB3</accession>
<evidence type="ECO:0000256" key="1">
    <source>
        <dbReference type="SAM" id="Phobius"/>
    </source>
</evidence>
<dbReference type="EnsemblMetazoa" id="XM_029491817.1">
    <property type="protein sequence ID" value="XP_029347677.1"/>
    <property type="gene ID" value="LOC115034509"/>
</dbReference>
<sequence length="191" mass="22944">MKLYTRELILYFADQLIKSTREMMHRQGDKFDTFKMLTNDDIRNSEDFYKNLYIIEEIRTEQVNVEIFFQNLNHRIYILEEMGVIMSYEDLTYISYIQDDWTMLQHIASEKKLFLEKAKLIWSHTVKINIEMFTVSIDTFLEKYDQCGLKKIKDDLDLGLILMNVCKVLIIFCSFVVEYFNNTTMFIILGI</sequence>
<proteinExistence type="predicted"/>
<name>A0A8R2NTB3_ACYPI</name>
<feature type="transmembrane region" description="Helical" evidence="1">
    <location>
        <begin position="158"/>
        <end position="177"/>
    </location>
</feature>
<keyword evidence="1" id="KW-0472">Membrane</keyword>